<dbReference type="Proteomes" id="UP000437065">
    <property type="component" value="Unassembled WGS sequence"/>
</dbReference>
<protein>
    <recommendedName>
        <fullName evidence="3">Small CPxCG-related zinc finger protein</fullName>
    </recommendedName>
</protein>
<evidence type="ECO:0000313" key="1">
    <source>
        <dbReference type="EMBL" id="MXR42860.1"/>
    </source>
</evidence>
<dbReference type="RefSeq" id="WP_159669985.1">
    <property type="nucleotide sequence ID" value="NZ_WUUS01000011.1"/>
</dbReference>
<evidence type="ECO:0000313" key="2">
    <source>
        <dbReference type="Proteomes" id="UP000437065"/>
    </source>
</evidence>
<name>A0A6B0T3H0_9EURY</name>
<reference evidence="1 2" key="1">
    <citation type="submission" date="2019-12" db="EMBL/GenBank/DDBJ databases">
        <title>Isolation and characterization of three novel carbon monoxide-oxidizing members of Halobacteria from salione crusts and soils.</title>
        <authorList>
            <person name="Myers M.R."/>
            <person name="King G.M."/>
        </authorList>
    </citation>
    <scope>NUCLEOTIDE SEQUENCE [LARGE SCALE GENOMIC DNA]</scope>
    <source>
        <strain evidence="1 2">WSA2</strain>
    </source>
</reference>
<dbReference type="AlphaFoldDB" id="A0A6B0T3H0"/>
<dbReference type="EMBL" id="WUUS01000011">
    <property type="protein sequence ID" value="MXR42860.1"/>
    <property type="molecule type" value="Genomic_DNA"/>
</dbReference>
<gene>
    <name evidence="1" type="ORF">GRX01_16120</name>
</gene>
<comment type="caution">
    <text evidence="1">The sequence shown here is derived from an EMBL/GenBank/DDBJ whole genome shotgun (WGS) entry which is preliminary data.</text>
</comment>
<proteinExistence type="predicted"/>
<dbReference type="Pfam" id="PF24453">
    <property type="entry name" value="DUF7569"/>
    <property type="match status" value="1"/>
</dbReference>
<dbReference type="OrthoDB" id="252013at2157"/>
<accession>A0A6B0T3H0</accession>
<dbReference type="InterPro" id="IPR055991">
    <property type="entry name" value="DUF7569"/>
</dbReference>
<evidence type="ECO:0008006" key="3">
    <source>
        <dbReference type="Google" id="ProtNLM"/>
    </source>
</evidence>
<sequence length="67" mass="7541">MADSCDACGSAVEDALARTVRLSVDRSTVDEQRLCPGCFADWIDRYEERMRSEPDVTIDEDNDIIVD</sequence>
<keyword evidence="2" id="KW-1185">Reference proteome</keyword>
<organism evidence="1 2">
    <name type="scientific">Halobaculum saliterrae</name>
    <dbReference type="NCBI Taxonomy" id="2073113"/>
    <lineage>
        <taxon>Archaea</taxon>
        <taxon>Methanobacteriati</taxon>
        <taxon>Methanobacteriota</taxon>
        <taxon>Stenosarchaea group</taxon>
        <taxon>Halobacteria</taxon>
        <taxon>Halobacteriales</taxon>
        <taxon>Haloferacaceae</taxon>
        <taxon>Halobaculum</taxon>
    </lineage>
</organism>